<organism evidence="1 2">
    <name type="scientific">Streptomyces bauhiniae</name>
    <dbReference type="NCBI Taxonomy" id="2340725"/>
    <lineage>
        <taxon>Bacteria</taxon>
        <taxon>Bacillati</taxon>
        <taxon>Actinomycetota</taxon>
        <taxon>Actinomycetes</taxon>
        <taxon>Kitasatosporales</taxon>
        <taxon>Streptomycetaceae</taxon>
        <taxon>Streptomyces</taxon>
    </lineage>
</organism>
<evidence type="ECO:0000313" key="1">
    <source>
        <dbReference type="EMBL" id="NEB94698.1"/>
    </source>
</evidence>
<proteinExistence type="predicted"/>
<evidence type="ECO:0000313" key="2">
    <source>
        <dbReference type="Proteomes" id="UP000470520"/>
    </source>
</evidence>
<dbReference type="Proteomes" id="UP000470520">
    <property type="component" value="Unassembled WGS sequence"/>
</dbReference>
<protein>
    <submittedName>
        <fullName evidence="1">Transcriptional activator protein</fullName>
    </submittedName>
</protein>
<dbReference type="EMBL" id="JAAGMR010000269">
    <property type="protein sequence ID" value="NEB94698.1"/>
    <property type="molecule type" value="Genomic_DNA"/>
</dbReference>
<accession>A0A7K3QXP6</accession>
<comment type="caution">
    <text evidence="1">The sequence shown here is derived from an EMBL/GenBank/DDBJ whole genome shotgun (WGS) entry which is preliminary data.</text>
</comment>
<gene>
    <name evidence="1" type="ORF">G3I21_23970</name>
</gene>
<sequence>GAEPDLGDPLWADLEAAALVPEGEPVPLRAEGTDWAGVLDALAAAGRDAFAVPVAAPDLAAGEIHAVRVLLTGGGSGAH</sequence>
<feature type="non-terminal residue" evidence="1">
    <location>
        <position position="1"/>
    </location>
</feature>
<reference evidence="1 2" key="1">
    <citation type="submission" date="2020-01" db="EMBL/GenBank/DDBJ databases">
        <title>Insect and environment-associated Actinomycetes.</title>
        <authorList>
            <person name="Currrie C."/>
            <person name="Chevrette M."/>
            <person name="Carlson C."/>
            <person name="Stubbendieck R."/>
            <person name="Wendt-Pienkowski E."/>
        </authorList>
    </citation>
    <scope>NUCLEOTIDE SEQUENCE [LARGE SCALE GENOMIC DNA]</scope>
    <source>
        <strain evidence="1 2">SID7754</strain>
    </source>
</reference>
<dbReference type="AlphaFoldDB" id="A0A7K3QXP6"/>
<name>A0A7K3QXP6_9ACTN</name>